<proteinExistence type="predicted"/>
<organism evidence="3 4">
    <name type="scientific">Paenibacillus contaminans</name>
    <dbReference type="NCBI Taxonomy" id="450362"/>
    <lineage>
        <taxon>Bacteria</taxon>
        <taxon>Bacillati</taxon>
        <taxon>Bacillota</taxon>
        <taxon>Bacilli</taxon>
        <taxon>Bacillales</taxon>
        <taxon>Paenibacillaceae</taxon>
        <taxon>Paenibacillus</taxon>
    </lineage>
</organism>
<evidence type="ECO:0000313" key="4">
    <source>
        <dbReference type="Proteomes" id="UP000250369"/>
    </source>
</evidence>
<evidence type="ECO:0000259" key="2">
    <source>
        <dbReference type="Pfam" id="PF12323"/>
    </source>
</evidence>
<dbReference type="AlphaFoldDB" id="A0A329MTW2"/>
<feature type="compositionally biased region" description="Polar residues" evidence="1">
    <location>
        <begin position="73"/>
        <end position="82"/>
    </location>
</feature>
<dbReference type="Pfam" id="PF12323">
    <property type="entry name" value="HTH_OrfB_IS605"/>
    <property type="match status" value="1"/>
</dbReference>
<feature type="domain" description="Transposase putative helix-turn-helix" evidence="2">
    <location>
        <begin position="1"/>
        <end position="22"/>
    </location>
</feature>
<evidence type="ECO:0000256" key="1">
    <source>
        <dbReference type="SAM" id="MobiDB-lite"/>
    </source>
</evidence>
<evidence type="ECO:0000313" key="3">
    <source>
        <dbReference type="EMBL" id="RAV22990.1"/>
    </source>
</evidence>
<sequence>MIRQTFGCLRFLYNQILAECKNKSKYDHAYAERPNRQTYRTPATFKTDFDWLREVEPQIQGKRGEQRDPMCQNGVSSFKSRSGSAVCMQPDFGGNLEPVSDRLQKLYAAAQKEMDRKD</sequence>
<name>A0A329MTW2_9BACL</name>
<gene>
    <name evidence="3" type="ORF">DQG23_01960</name>
</gene>
<reference evidence="3 4" key="1">
    <citation type="journal article" date="2009" name="Int. J. Syst. Evol. Microbiol.">
        <title>Paenibacillus contaminans sp. nov., isolated from a contaminated laboratory plate.</title>
        <authorList>
            <person name="Chou J.H."/>
            <person name="Lee J.H."/>
            <person name="Lin M.C."/>
            <person name="Chang P.S."/>
            <person name="Arun A.B."/>
            <person name="Young C.C."/>
            <person name="Chen W.M."/>
        </authorList>
    </citation>
    <scope>NUCLEOTIDE SEQUENCE [LARGE SCALE GENOMIC DNA]</scope>
    <source>
        <strain evidence="3 4">CKOBP-6</strain>
    </source>
</reference>
<accession>A0A329MTW2</accession>
<protein>
    <recommendedName>
        <fullName evidence="2">Transposase putative helix-turn-helix domain-containing protein</fullName>
    </recommendedName>
</protein>
<dbReference type="EMBL" id="QMFB01000001">
    <property type="protein sequence ID" value="RAV22990.1"/>
    <property type="molecule type" value="Genomic_DNA"/>
</dbReference>
<comment type="caution">
    <text evidence="3">The sequence shown here is derived from an EMBL/GenBank/DDBJ whole genome shotgun (WGS) entry which is preliminary data.</text>
</comment>
<feature type="region of interest" description="Disordered" evidence="1">
    <location>
        <begin position="60"/>
        <end position="82"/>
    </location>
</feature>
<dbReference type="Proteomes" id="UP000250369">
    <property type="component" value="Unassembled WGS sequence"/>
</dbReference>
<keyword evidence="4" id="KW-1185">Reference proteome</keyword>
<dbReference type="InterPro" id="IPR021027">
    <property type="entry name" value="Transposase_put_HTH"/>
</dbReference>